<reference evidence="2" key="3">
    <citation type="submission" date="2020-09" db="EMBL/GenBank/DDBJ databases">
        <authorList>
            <person name="Sun Q."/>
            <person name="Zhou Y."/>
        </authorList>
    </citation>
    <scope>NUCLEOTIDE SEQUENCE</scope>
    <source>
        <strain evidence="2">CGMCC 1.14984</strain>
    </source>
</reference>
<dbReference type="AlphaFoldDB" id="A0A8J3A4U4"/>
<sequence length="171" mass="18466">MAQPFQTKPRRSPPPHLSREMGKLLAALASKSGAMDPRLAADWHEIAGSEIARLCRPVRLKAAGRARSLEVAVANGAAAMQLQYRQAELIDRVNRVLGKGTVTRLLIRQTGAAGAKAQKGPSYSRPVMPPQDKTVPLAPPSQGLQDALLRMRGLIEARQNDPDQDTGQGKH</sequence>
<protein>
    <submittedName>
        <fullName evidence="3">DUF721 domain-containing protein</fullName>
    </submittedName>
</protein>
<dbReference type="InterPro" id="IPR007922">
    <property type="entry name" value="DciA-like"/>
</dbReference>
<dbReference type="PANTHER" id="PTHR36456">
    <property type="entry name" value="UPF0232 PROTEIN SCO3875"/>
    <property type="match status" value="1"/>
</dbReference>
<keyword evidence="5" id="KW-1185">Reference proteome</keyword>
<evidence type="ECO:0000313" key="2">
    <source>
        <dbReference type="EMBL" id="GGH99344.1"/>
    </source>
</evidence>
<comment type="caution">
    <text evidence="2">The sequence shown here is derived from an EMBL/GenBank/DDBJ whole genome shotgun (WGS) entry which is preliminary data.</text>
</comment>
<dbReference type="Pfam" id="PF05258">
    <property type="entry name" value="DciA"/>
    <property type="match status" value="1"/>
</dbReference>
<dbReference type="Proteomes" id="UP000621856">
    <property type="component" value="Unassembled WGS sequence"/>
</dbReference>
<feature type="region of interest" description="Disordered" evidence="1">
    <location>
        <begin position="113"/>
        <end position="141"/>
    </location>
</feature>
<gene>
    <name evidence="3" type="ORF">FF098_012485</name>
    <name evidence="2" type="ORF">GCM10011355_25080</name>
</gene>
<evidence type="ECO:0000256" key="1">
    <source>
        <dbReference type="SAM" id="MobiDB-lite"/>
    </source>
</evidence>
<dbReference type="EMBL" id="BMGZ01000002">
    <property type="protein sequence ID" value="GGH99344.1"/>
    <property type="molecule type" value="Genomic_DNA"/>
</dbReference>
<dbReference type="InterPro" id="IPR010593">
    <property type="entry name" value="DUF1159"/>
</dbReference>
<dbReference type="EMBL" id="VCJR02000002">
    <property type="protein sequence ID" value="NHK28729.1"/>
    <property type="molecule type" value="Genomic_DNA"/>
</dbReference>
<dbReference type="PIRSF" id="PIRSF032064">
    <property type="entry name" value="UCP032064"/>
    <property type="match status" value="1"/>
</dbReference>
<evidence type="ECO:0000313" key="3">
    <source>
        <dbReference type="EMBL" id="NHK28729.1"/>
    </source>
</evidence>
<dbReference type="RefSeq" id="WP_155140975.1">
    <property type="nucleotide sequence ID" value="NZ_BMGZ01000002.1"/>
</dbReference>
<organism evidence="2 4">
    <name type="scientific">Aquisalinus luteolus</name>
    <dbReference type="NCBI Taxonomy" id="1566827"/>
    <lineage>
        <taxon>Bacteria</taxon>
        <taxon>Pseudomonadati</taxon>
        <taxon>Pseudomonadota</taxon>
        <taxon>Alphaproteobacteria</taxon>
        <taxon>Parvularculales</taxon>
        <taxon>Parvularculaceae</taxon>
        <taxon>Aquisalinus</taxon>
    </lineage>
</organism>
<accession>A0A8J3A4U4</accession>
<name>A0A8J3A4U4_9PROT</name>
<evidence type="ECO:0000313" key="5">
    <source>
        <dbReference type="Proteomes" id="UP000818603"/>
    </source>
</evidence>
<dbReference type="PANTHER" id="PTHR36456:SF1">
    <property type="entry name" value="UPF0232 PROTEIN SCO3875"/>
    <property type="match status" value="1"/>
</dbReference>
<reference evidence="3 5" key="2">
    <citation type="submission" date="2020-02" db="EMBL/GenBank/DDBJ databases">
        <title>Genome sequence of Parvularcula flava strain NH6-79.</title>
        <authorList>
            <person name="Abdul Karim M.H."/>
            <person name="Lam M.Q."/>
            <person name="Chen S.J."/>
            <person name="Yahya A."/>
            <person name="Shahir S."/>
            <person name="Shamsir M.S."/>
            <person name="Chong C.S."/>
        </authorList>
    </citation>
    <scope>NUCLEOTIDE SEQUENCE [LARGE SCALE GENOMIC DNA]</scope>
    <source>
        <strain evidence="3 5">NH6-79</strain>
    </source>
</reference>
<evidence type="ECO:0000313" key="4">
    <source>
        <dbReference type="Proteomes" id="UP000621856"/>
    </source>
</evidence>
<reference evidence="2" key="1">
    <citation type="journal article" date="2014" name="Int. J. Syst. Evol. Microbiol.">
        <title>Complete genome sequence of Corynebacterium casei LMG S-19264T (=DSM 44701T), isolated from a smear-ripened cheese.</title>
        <authorList>
            <consortium name="US DOE Joint Genome Institute (JGI-PGF)"/>
            <person name="Walter F."/>
            <person name="Albersmeier A."/>
            <person name="Kalinowski J."/>
            <person name="Ruckert C."/>
        </authorList>
    </citation>
    <scope>NUCLEOTIDE SEQUENCE</scope>
    <source>
        <strain evidence="2">CGMCC 1.14984</strain>
    </source>
</reference>
<dbReference type="Proteomes" id="UP000818603">
    <property type="component" value="Unassembled WGS sequence"/>
</dbReference>
<proteinExistence type="predicted"/>